<dbReference type="Pfam" id="PF12729">
    <property type="entry name" value="4HB_MCP_1"/>
    <property type="match status" value="1"/>
</dbReference>
<keyword evidence="11" id="KW-1185">Reference proteome</keyword>
<dbReference type="RefSeq" id="WP_013074305.1">
    <property type="nucleotide sequence ID" value="NC_014098.1"/>
</dbReference>
<feature type="transmembrane region" description="Helical" evidence="7">
    <location>
        <begin position="186"/>
        <end position="208"/>
    </location>
</feature>
<keyword evidence="7" id="KW-1133">Transmembrane helix</keyword>
<feature type="transmembrane region" description="Helical" evidence="7">
    <location>
        <begin position="14"/>
        <end position="37"/>
    </location>
</feature>
<dbReference type="HOGENOM" id="CLU_000445_107_27_9"/>
<dbReference type="OrthoDB" id="2379189at2"/>
<evidence type="ECO:0000313" key="11">
    <source>
        <dbReference type="Proteomes" id="UP000002368"/>
    </source>
</evidence>
<dbReference type="SUPFAM" id="SSF58104">
    <property type="entry name" value="Methyl-accepting chemotaxis protein (MCP) signaling domain"/>
    <property type="match status" value="1"/>
</dbReference>
<protein>
    <submittedName>
        <fullName evidence="10">Methyl-accepting chemotaxis sensory transducer</fullName>
    </submittedName>
</protein>
<comment type="subcellular location">
    <subcellularLocation>
        <location evidence="1">Cell membrane</location>
    </subcellularLocation>
</comment>
<accession>D5WSC7</accession>
<dbReference type="PANTHER" id="PTHR32089:SF112">
    <property type="entry name" value="LYSOZYME-LIKE PROTEIN-RELATED"/>
    <property type="match status" value="1"/>
</dbReference>
<dbReference type="PANTHER" id="PTHR32089">
    <property type="entry name" value="METHYL-ACCEPTING CHEMOTAXIS PROTEIN MCPB"/>
    <property type="match status" value="1"/>
</dbReference>
<dbReference type="STRING" id="562970.Btus_0235"/>
<dbReference type="eggNOG" id="COG0840">
    <property type="taxonomic scope" value="Bacteria"/>
</dbReference>
<organism evidence="10 11">
    <name type="scientific">Kyrpidia tusciae (strain DSM 2912 / NBRC 15312 / T2)</name>
    <name type="common">Bacillus tusciae</name>
    <dbReference type="NCBI Taxonomy" id="562970"/>
    <lineage>
        <taxon>Bacteria</taxon>
        <taxon>Bacillati</taxon>
        <taxon>Bacillota</taxon>
        <taxon>Bacilli</taxon>
        <taxon>Bacillales</taxon>
        <taxon>Alicyclobacillaceae</taxon>
        <taxon>Kyrpidia</taxon>
    </lineage>
</organism>
<dbReference type="Proteomes" id="UP000002368">
    <property type="component" value="Chromosome"/>
</dbReference>
<dbReference type="SMART" id="SM00283">
    <property type="entry name" value="MA"/>
    <property type="match status" value="1"/>
</dbReference>
<gene>
    <name evidence="10" type="ordered locus">Btus_0235</name>
</gene>
<dbReference type="InterPro" id="IPR004089">
    <property type="entry name" value="MCPsignal_dom"/>
</dbReference>
<dbReference type="KEGG" id="bts:Btus_0235"/>
<evidence type="ECO:0000256" key="1">
    <source>
        <dbReference type="ARBA" id="ARBA00004236"/>
    </source>
</evidence>
<dbReference type="GO" id="GO:0007165">
    <property type="term" value="P:signal transduction"/>
    <property type="evidence" value="ECO:0007669"/>
    <property type="project" value="UniProtKB-KW"/>
</dbReference>
<evidence type="ECO:0000259" key="9">
    <source>
        <dbReference type="PROSITE" id="PS50885"/>
    </source>
</evidence>
<dbReference type="PROSITE" id="PS50111">
    <property type="entry name" value="CHEMOTAXIS_TRANSDUC_2"/>
    <property type="match status" value="1"/>
</dbReference>
<evidence type="ECO:0000256" key="2">
    <source>
        <dbReference type="ARBA" id="ARBA00022475"/>
    </source>
</evidence>
<dbReference type="EMBL" id="CP002017">
    <property type="protein sequence ID" value="ADG05012.1"/>
    <property type="molecule type" value="Genomic_DNA"/>
</dbReference>
<evidence type="ECO:0000313" key="10">
    <source>
        <dbReference type="EMBL" id="ADG05012.1"/>
    </source>
</evidence>
<keyword evidence="4 6" id="KW-0807">Transducer</keyword>
<feature type="domain" description="Methyl-accepting transducer" evidence="8">
    <location>
        <begin position="282"/>
        <end position="518"/>
    </location>
</feature>
<evidence type="ECO:0000256" key="5">
    <source>
        <dbReference type="ARBA" id="ARBA00029447"/>
    </source>
</evidence>
<reference evidence="10 11" key="1">
    <citation type="journal article" date="2011" name="Stand. Genomic Sci.">
        <title>Complete genome sequence of the thermophilic, hydrogen-oxidizing Bacillus tusciae type strain (T2) and reclassification in the new genus, Kyrpidia gen. nov. as Kyrpidia tusciae comb. nov. and emendation of the family Alicyclobacillaceae da Costa and Rainey, 2010.</title>
        <authorList>
            <person name="Klenk H.P."/>
            <person name="Lapidus A."/>
            <person name="Chertkov O."/>
            <person name="Copeland A."/>
            <person name="Del Rio T.G."/>
            <person name="Nolan M."/>
            <person name="Lucas S."/>
            <person name="Chen F."/>
            <person name="Tice H."/>
            <person name="Cheng J.F."/>
            <person name="Han C."/>
            <person name="Bruce D."/>
            <person name="Goodwin L."/>
            <person name="Pitluck S."/>
            <person name="Pati A."/>
            <person name="Ivanova N."/>
            <person name="Mavromatis K."/>
            <person name="Daum C."/>
            <person name="Chen A."/>
            <person name="Palaniappan K."/>
            <person name="Chang Y.J."/>
            <person name="Land M."/>
            <person name="Hauser L."/>
            <person name="Jeffries C.D."/>
            <person name="Detter J.C."/>
            <person name="Rohde M."/>
            <person name="Abt B."/>
            <person name="Pukall R."/>
            <person name="Goker M."/>
            <person name="Bristow J."/>
            <person name="Markowitz V."/>
            <person name="Hugenholtz P."/>
            <person name="Eisen J.A."/>
        </authorList>
    </citation>
    <scope>NUCLEOTIDE SEQUENCE [LARGE SCALE GENOMIC DNA]</scope>
    <source>
        <strain evidence="10 11">DSM 2912</strain>
    </source>
</reference>
<dbReference type="FunFam" id="1.10.287.950:FF:000001">
    <property type="entry name" value="Methyl-accepting chemotaxis sensory transducer"/>
    <property type="match status" value="1"/>
</dbReference>
<dbReference type="GO" id="GO:0004888">
    <property type="term" value="F:transmembrane signaling receptor activity"/>
    <property type="evidence" value="ECO:0007669"/>
    <property type="project" value="InterPro"/>
</dbReference>
<comment type="similarity">
    <text evidence="5">Belongs to the methyl-accepting chemotaxis (MCP) protein family.</text>
</comment>
<sequence>MFGLFRHINVSTKLLLSSLASLVALLAVGIMGGISLANMDAQLQRMYSGNVLGIEKAGDAERAVRRIAVASADYVLADPADRSSVRQDIQNYDADFAKAIEEYLPIIVRPQERDIINRLRQAYGGYMQAVNQLVAAQNSDLAMQVLHQQVTPKRTEVNNVIAELVQSNAQMAEDIKKEADAMYRRVQFTFVIVIVAGVGLSLGLNLLVSRTITKPLALVTAAAGRVAEGDLRGETVTVNTRDEIGRLTDSFNQMAGNLKSLLRQIADAAESVASASEEMSAGTEQSSQAVAEVSQASQELAAGAGLQSRKVQDTMASTEEFSAAIQQIASTAQQVAAAAQVTSRRAEDGDQAMRRAGAEMDKITTSSREISGMINELGNRSQAIGQIVDLISGIANQTNLLALNAAIEAARVGEHGRGFAVVADEVRKLAEQSGQAAQDIADLIRQVQEDTSKAVEAMESNAQVVESGWRVITEGAGAFQQIKEDVNSVSRQIQEVSRSTEELAKGSEEIVNAITAIGEIAQHVSEASQSVAAGAEEQSASIEELASSAEFLANLGQQLQQAVLKFKL</sequence>
<evidence type="ECO:0000256" key="7">
    <source>
        <dbReference type="SAM" id="Phobius"/>
    </source>
</evidence>
<evidence type="ECO:0000259" key="8">
    <source>
        <dbReference type="PROSITE" id="PS50111"/>
    </source>
</evidence>
<evidence type="ECO:0000256" key="6">
    <source>
        <dbReference type="PROSITE-ProRule" id="PRU00284"/>
    </source>
</evidence>
<dbReference type="InterPro" id="IPR024478">
    <property type="entry name" value="HlyB_4HB_MCP"/>
</dbReference>
<dbReference type="Gene3D" id="1.10.287.950">
    <property type="entry name" value="Methyl-accepting chemotaxis protein"/>
    <property type="match status" value="1"/>
</dbReference>
<dbReference type="InterPro" id="IPR003660">
    <property type="entry name" value="HAMP_dom"/>
</dbReference>
<dbReference type="Pfam" id="PF00015">
    <property type="entry name" value="MCPsignal"/>
    <property type="match status" value="1"/>
</dbReference>
<dbReference type="AlphaFoldDB" id="D5WSC7"/>
<keyword evidence="7" id="KW-0812">Transmembrane</keyword>
<dbReference type="GO" id="GO:0006935">
    <property type="term" value="P:chemotaxis"/>
    <property type="evidence" value="ECO:0007669"/>
    <property type="project" value="InterPro"/>
</dbReference>
<name>D5WSC7_KYRT2</name>
<dbReference type="Gene3D" id="6.10.340.10">
    <property type="match status" value="1"/>
</dbReference>
<dbReference type="CDD" id="cd06225">
    <property type="entry name" value="HAMP"/>
    <property type="match status" value="1"/>
</dbReference>
<dbReference type="PROSITE" id="PS50885">
    <property type="entry name" value="HAMP"/>
    <property type="match status" value="1"/>
</dbReference>
<evidence type="ECO:0000256" key="3">
    <source>
        <dbReference type="ARBA" id="ARBA00023136"/>
    </source>
</evidence>
<dbReference type="Pfam" id="PF00672">
    <property type="entry name" value="HAMP"/>
    <property type="match status" value="1"/>
</dbReference>
<feature type="domain" description="HAMP" evidence="9">
    <location>
        <begin position="210"/>
        <end position="263"/>
    </location>
</feature>
<dbReference type="PRINTS" id="PR00260">
    <property type="entry name" value="CHEMTRNSDUCR"/>
</dbReference>
<evidence type="ECO:0000256" key="4">
    <source>
        <dbReference type="ARBA" id="ARBA00023224"/>
    </source>
</evidence>
<dbReference type="InterPro" id="IPR004090">
    <property type="entry name" value="Chemotax_Me-accpt_rcpt"/>
</dbReference>
<keyword evidence="2" id="KW-1003">Cell membrane</keyword>
<keyword evidence="3 7" id="KW-0472">Membrane</keyword>
<proteinExistence type="inferred from homology"/>
<dbReference type="SMART" id="SM00304">
    <property type="entry name" value="HAMP"/>
    <property type="match status" value="1"/>
</dbReference>
<dbReference type="CDD" id="cd11386">
    <property type="entry name" value="MCP_signal"/>
    <property type="match status" value="1"/>
</dbReference>
<dbReference type="GO" id="GO:0005886">
    <property type="term" value="C:plasma membrane"/>
    <property type="evidence" value="ECO:0007669"/>
    <property type="project" value="UniProtKB-SubCell"/>
</dbReference>